<feature type="compositionally biased region" description="Basic residues" evidence="1">
    <location>
        <begin position="38"/>
        <end position="61"/>
    </location>
</feature>
<feature type="compositionally biased region" description="Basic and acidic residues" evidence="1">
    <location>
        <begin position="408"/>
        <end position="436"/>
    </location>
</feature>
<protein>
    <submittedName>
        <fullName evidence="2">Uncharacterized protein</fullName>
    </submittedName>
</protein>
<dbReference type="EMBL" id="GBRH01219021">
    <property type="protein sequence ID" value="JAD78874.1"/>
    <property type="molecule type" value="Transcribed_RNA"/>
</dbReference>
<proteinExistence type="predicted"/>
<sequence length="436" mass="45659">MPPTGAMPPVLALALPRVDQQREAVAALHLGLLGAGPVHHRRAACPRRRRGRHGRRRRRAPPRQPPPSPLLPLLVAARLAPVPLPPPREVASPYARAPSRGLIGEGILPKIRLALLLAAELEPEDEHRMGVRVRRGVRRGRLARGEEPVVEVPGDLDAVAAAEVDPLAAAELPAQTPHVEHALAVDGDRHADVRAVLLPPRPVPAPAAGHEIHGDLPLLAPDGHERRVAAAAAGAGVAEVDVLPPREEHGARAAGRRAPGPGPAVGRVGEVPSREDHLAVDDDGDEEPRGGLGGPGAREPRAGEVPRQVDAAVAGAEPPGPAPVPEEPGADAEGEGLLLVGFVVEVASPEGRGGGGSGGGRRRRRQAEDGAEGEAERGAGPGERDEAEVGLVDGGREAGPRRGRGRRRAAEARRDRAGHERRAGRYEARRDETLMR</sequence>
<dbReference type="AlphaFoldDB" id="A0A0A9CRA6"/>
<feature type="compositionally biased region" description="Low complexity" evidence="1">
    <location>
        <begin position="252"/>
        <end position="271"/>
    </location>
</feature>
<name>A0A0A9CRA6_ARUDO</name>
<evidence type="ECO:0000313" key="2">
    <source>
        <dbReference type="EMBL" id="JAD78874.1"/>
    </source>
</evidence>
<evidence type="ECO:0000256" key="1">
    <source>
        <dbReference type="SAM" id="MobiDB-lite"/>
    </source>
</evidence>
<feature type="compositionally biased region" description="Low complexity" evidence="1">
    <location>
        <begin position="335"/>
        <end position="350"/>
    </location>
</feature>
<reference evidence="2" key="1">
    <citation type="submission" date="2014-09" db="EMBL/GenBank/DDBJ databases">
        <authorList>
            <person name="Magalhaes I.L.F."/>
            <person name="Oliveira U."/>
            <person name="Santos F.R."/>
            <person name="Vidigal T.H.D.A."/>
            <person name="Brescovit A.D."/>
            <person name="Santos A.J."/>
        </authorList>
    </citation>
    <scope>NUCLEOTIDE SEQUENCE</scope>
    <source>
        <tissue evidence="2">Shoot tissue taken approximately 20 cm above the soil surface</tissue>
    </source>
</reference>
<accession>A0A0A9CRA6</accession>
<reference evidence="2" key="2">
    <citation type="journal article" date="2015" name="Data Brief">
        <title>Shoot transcriptome of the giant reed, Arundo donax.</title>
        <authorList>
            <person name="Barrero R.A."/>
            <person name="Guerrero F.D."/>
            <person name="Moolhuijzen P."/>
            <person name="Goolsby J.A."/>
            <person name="Tidwell J."/>
            <person name="Bellgard S.E."/>
            <person name="Bellgard M.I."/>
        </authorList>
    </citation>
    <scope>NUCLEOTIDE SEQUENCE</scope>
    <source>
        <tissue evidence="2">Shoot tissue taken approximately 20 cm above the soil surface</tissue>
    </source>
</reference>
<feature type="region of interest" description="Disordered" evidence="1">
    <location>
        <begin position="38"/>
        <end position="70"/>
    </location>
</feature>
<feature type="region of interest" description="Disordered" evidence="1">
    <location>
        <begin position="240"/>
        <end position="436"/>
    </location>
</feature>
<organism evidence="2">
    <name type="scientific">Arundo donax</name>
    <name type="common">Giant reed</name>
    <name type="synonym">Donax arundinaceus</name>
    <dbReference type="NCBI Taxonomy" id="35708"/>
    <lineage>
        <taxon>Eukaryota</taxon>
        <taxon>Viridiplantae</taxon>
        <taxon>Streptophyta</taxon>
        <taxon>Embryophyta</taxon>
        <taxon>Tracheophyta</taxon>
        <taxon>Spermatophyta</taxon>
        <taxon>Magnoliopsida</taxon>
        <taxon>Liliopsida</taxon>
        <taxon>Poales</taxon>
        <taxon>Poaceae</taxon>
        <taxon>PACMAD clade</taxon>
        <taxon>Arundinoideae</taxon>
        <taxon>Arundineae</taxon>
        <taxon>Arundo</taxon>
    </lineage>
</organism>